<dbReference type="GO" id="GO:0016887">
    <property type="term" value="F:ATP hydrolysis activity"/>
    <property type="evidence" value="ECO:0007669"/>
    <property type="project" value="InterPro"/>
</dbReference>
<dbReference type="SUPFAM" id="SSF52540">
    <property type="entry name" value="P-loop containing nucleoside triphosphate hydrolases"/>
    <property type="match status" value="2"/>
</dbReference>
<feature type="domain" description="ABC transporter" evidence="10">
    <location>
        <begin position="863"/>
        <end position="1106"/>
    </location>
</feature>
<dbReference type="InterPro" id="IPR003593">
    <property type="entry name" value="AAA+_ATPase"/>
</dbReference>
<evidence type="ECO:0000256" key="2">
    <source>
        <dbReference type="ARBA" id="ARBA00022448"/>
    </source>
</evidence>
<evidence type="ECO:0000256" key="3">
    <source>
        <dbReference type="ARBA" id="ARBA00022692"/>
    </source>
</evidence>
<dbReference type="STRING" id="27349.A0A0L6UFE8"/>
<reference evidence="11 12" key="1">
    <citation type="submission" date="2015-08" db="EMBL/GenBank/DDBJ databases">
        <title>Next Generation Sequencing and Analysis of the Genome of Puccinia sorghi L Schw, the Causal Agent of Maize Common Rust.</title>
        <authorList>
            <person name="Rochi L."/>
            <person name="Burguener G."/>
            <person name="Darino M."/>
            <person name="Turjanski A."/>
            <person name="Kreff E."/>
            <person name="Dieguez M.J."/>
            <person name="Sacco F."/>
        </authorList>
    </citation>
    <scope>NUCLEOTIDE SEQUENCE [LARGE SCALE GENOMIC DNA]</scope>
    <source>
        <strain evidence="11 12">RO10H11247</strain>
    </source>
</reference>
<dbReference type="SMART" id="SM00382">
    <property type="entry name" value="AAA"/>
    <property type="match status" value="1"/>
</dbReference>
<dbReference type="PANTHER" id="PTHR19241">
    <property type="entry name" value="ATP-BINDING CASSETTE TRANSPORTER"/>
    <property type="match status" value="1"/>
</dbReference>
<feature type="transmembrane region" description="Helical" evidence="9">
    <location>
        <begin position="764"/>
        <end position="791"/>
    </location>
</feature>
<keyword evidence="12" id="KW-1185">Reference proteome</keyword>
<evidence type="ECO:0000256" key="7">
    <source>
        <dbReference type="ARBA" id="ARBA00023136"/>
    </source>
</evidence>
<keyword evidence="4" id="KW-0547">Nucleotide-binding</keyword>
<feature type="transmembrane region" description="Helical" evidence="9">
    <location>
        <begin position="1184"/>
        <end position="1205"/>
    </location>
</feature>
<dbReference type="OrthoDB" id="245989at2759"/>
<sequence length="1708" mass="191239">MASSVALQPQEDLTKNYHHDLTNQEPHIHPVPPMPPGSSQTHPSLCTHFLISRLTQLEDAALKSQGLPVRYRDLSVFSSKTDHEIIETLPWAISRSLYRPLLALALKIGSISNTFIKPKGKSTTASRNQTKITILSNIDGLINQSELLLVLARPRGGMTSLLRAISLNHASFSAVTGHLDFASLPRERLESLGLKPLIVMIEESDQHLPSLKVNNTLSLAANCRTPKSRPHHITRANWAESEVSNWSKILDLSSTTLDTCIGSDSFRGVSGGERKRVSIIEGLLTRCATLCLDNPTAGLDSANSYHLIKSLKEWCKIDRTSAAIGLRQASDSLYNLFDKVSVLYQGHQIYFGPTSEAVQYFKELGFIQTPNQPIADFLCSVTDPDTVRTQPGTTHHEIPKTPAQFVAAFRQSKHFANLNLEMLQYDSRYPSSGAAQHVIYSVPAEKDTFVRARSPWTINYFRQLAQLTSRQYALIRADLRPYITKTIINLALSLIVGTLFYQLPKTTEAAFTRGSVLFLSVLFNGYLQLSELGNTLMGREITQRHGRFGFYSPGALALARTLGDIPLITAQVLMFASITYGLAGLQKDPVRFGTYILLVIYCPVDATAINLTAVFRMLAAVSSSFDEAMRYCGVMLNLFVMYASFLYPFYYFRCQMLAHPLCLLLESSLGGYFIPTPSMGSKLKWIRYYLDPISHAFDFLQAVLSNEFHGLELLCSPQHIVPRGSSYTDPTYQTCATLGSRPNSLAVSGDDYIFQSYGFEYRHLWYNLAMIIVSSAVILVLSVIFTEYLCFSKFGSTRLFKNSAAARKKLGLMKKTLQQDNDNTEEGVVIERQTLSERIQHANTVCLADEELSDPAQFDSAVLTFSDLKLCVIKDRMEPLILLNEVTAYFQPGELTALMGESGSGKTTLLNALAGRANYAQISGELLIDGRLPTDNSYRSMGYVQQADCHDPYSTVREALVLSALLRQPKSIPRWAKLADVDRIIGWLGMKELEDAIIGTPSAGLGLEDRKKLSIAVELVARPKILCLDEPVSGMDSQSALHIIQLLRRLASHSNMTVVVTVHQPSVEIFEIFDRLLLLEKGGNVAYFGPRDRAVAHFEAQSSRPCPFIAHPAEYLIESTRSSAPSDWRSTAEHQATVEKIGELNAEAFTSDQTIFGDQRGGVIYTEIQELTKRFSRHFWRDSSFGFTQIFTATAVSILIGASFFQQASYSSSSIAGVSWASMDSKKTSLMGLQNQVFSVFLILFLPPVFMNQLIAKWFQFKSIYETREKLSGSYREISLATGFFLAELPYSILSGLIFWSIWFFSLGFRIELEAIGFSFLAVQMFFFFQMTWAIWIAALAPTIGIVANLLPFFLVSMEAFNGSLLLHWGWVIALTHVDRLIKCRVTGGGCTGVSYARPYHTGLKVVHATDDIAFPFFLVVSPFQWYIKSVLSMLLHGQNVNCRPGESVHFLAPKSLSCEEYAGEFIRSHSGYLMRVLEGYQESPGPQRCEYCVYSTGDDFLKDKFHSQFDESLPALKIFGGYCLLNFALIFFFTSLKSGGLCRFNLAKHQNFLSTNRHRQAPFNPCHPLGHLHQESYLAGAMNTQTLNHHNDGGYPTKQWLLKNHAENRTQDYAEADRRKLLHMEGKNDGPPEVMGEQFASSQGFNRARIFNDVIYVEFLKDSVEIFVKNTNILIKMVDFGIEIPQDILPYLVLFKFPSILMPSLER</sequence>
<dbReference type="EMBL" id="LAVV01012150">
    <property type="protein sequence ID" value="KNZ46972.1"/>
    <property type="molecule type" value="Genomic_DNA"/>
</dbReference>
<dbReference type="InterPro" id="IPR013525">
    <property type="entry name" value="ABC2_TM"/>
</dbReference>
<keyword evidence="7 9" id="KW-0472">Membrane</keyword>
<dbReference type="Gene3D" id="3.40.50.300">
    <property type="entry name" value="P-loop containing nucleotide triphosphate hydrolases"/>
    <property type="match status" value="2"/>
</dbReference>
<dbReference type="InterPro" id="IPR027417">
    <property type="entry name" value="P-loop_NTPase"/>
</dbReference>
<feature type="transmembrane region" description="Helical" evidence="9">
    <location>
        <begin position="1237"/>
        <end position="1259"/>
    </location>
</feature>
<evidence type="ECO:0000256" key="8">
    <source>
        <dbReference type="SAM" id="MobiDB-lite"/>
    </source>
</evidence>
<comment type="caution">
    <text evidence="11">The sequence shown here is derived from an EMBL/GenBank/DDBJ whole genome shotgun (WGS) entry which is preliminary data.</text>
</comment>
<feature type="transmembrane region" description="Helical" evidence="9">
    <location>
        <begin position="1280"/>
        <end position="1305"/>
    </location>
</feature>
<dbReference type="PROSITE" id="PS50893">
    <property type="entry name" value="ABC_TRANSPORTER_2"/>
    <property type="match status" value="2"/>
</dbReference>
<feature type="transmembrane region" description="Helical" evidence="9">
    <location>
        <begin position="1516"/>
        <end position="1537"/>
    </location>
</feature>
<accession>A0A0L6UFE8</accession>
<keyword evidence="5" id="KW-0067">ATP-binding</keyword>
<dbReference type="Proteomes" id="UP000037035">
    <property type="component" value="Unassembled WGS sequence"/>
</dbReference>
<name>A0A0L6UFE8_9BASI</name>
<gene>
    <name evidence="11" type="ORF">VP01_678g1</name>
</gene>
<dbReference type="VEuPathDB" id="FungiDB:VP01_678g1"/>
<evidence type="ECO:0000313" key="12">
    <source>
        <dbReference type="Proteomes" id="UP000037035"/>
    </source>
</evidence>
<dbReference type="GO" id="GO:0005524">
    <property type="term" value="F:ATP binding"/>
    <property type="evidence" value="ECO:0007669"/>
    <property type="project" value="UniProtKB-KW"/>
</dbReference>
<keyword evidence="6 9" id="KW-1133">Transmembrane helix</keyword>
<dbReference type="PROSITE" id="PS00211">
    <property type="entry name" value="ABC_TRANSPORTER_1"/>
    <property type="match status" value="1"/>
</dbReference>
<feature type="region of interest" description="Disordered" evidence="8">
    <location>
        <begin position="22"/>
        <end position="42"/>
    </location>
</feature>
<keyword evidence="2" id="KW-0813">Transport</keyword>
<keyword evidence="3 9" id="KW-0812">Transmembrane</keyword>
<evidence type="ECO:0000256" key="4">
    <source>
        <dbReference type="ARBA" id="ARBA00022741"/>
    </source>
</evidence>
<organism evidence="11 12">
    <name type="scientific">Puccinia sorghi</name>
    <dbReference type="NCBI Taxonomy" id="27349"/>
    <lineage>
        <taxon>Eukaryota</taxon>
        <taxon>Fungi</taxon>
        <taxon>Dikarya</taxon>
        <taxon>Basidiomycota</taxon>
        <taxon>Pucciniomycotina</taxon>
        <taxon>Pucciniomycetes</taxon>
        <taxon>Pucciniales</taxon>
        <taxon>Pucciniaceae</taxon>
        <taxon>Puccinia</taxon>
    </lineage>
</organism>
<dbReference type="GO" id="GO:0016020">
    <property type="term" value="C:membrane"/>
    <property type="evidence" value="ECO:0007669"/>
    <property type="project" value="UniProtKB-SubCell"/>
</dbReference>
<evidence type="ECO:0000256" key="6">
    <source>
        <dbReference type="ARBA" id="ARBA00022989"/>
    </source>
</evidence>
<dbReference type="GO" id="GO:0140359">
    <property type="term" value="F:ABC-type transporter activity"/>
    <property type="evidence" value="ECO:0007669"/>
    <property type="project" value="InterPro"/>
</dbReference>
<feature type="transmembrane region" description="Helical" evidence="9">
    <location>
        <begin position="595"/>
        <end position="616"/>
    </location>
</feature>
<protein>
    <recommendedName>
        <fullName evidence="10">ABC transporter domain-containing protein</fullName>
    </recommendedName>
</protein>
<dbReference type="InterPro" id="IPR003439">
    <property type="entry name" value="ABC_transporter-like_ATP-bd"/>
</dbReference>
<dbReference type="Pfam" id="PF00005">
    <property type="entry name" value="ABC_tran"/>
    <property type="match status" value="2"/>
</dbReference>
<feature type="transmembrane region" description="Helical" evidence="9">
    <location>
        <begin position="565"/>
        <end position="583"/>
    </location>
</feature>
<evidence type="ECO:0000256" key="1">
    <source>
        <dbReference type="ARBA" id="ARBA00004141"/>
    </source>
</evidence>
<feature type="transmembrane region" description="Helical" evidence="9">
    <location>
        <begin position="1361"/>
        <end position="1378"/>
    </location>
</feature>
<evidence type="ECO:0000256" key="9">
    <source>
        <dbReference type="SAM" id="Phobius"/>
    </source>
</evidence>
<evidence type="ECO:0000259" key="10">
    <source>
        <dbReference type="PROSITE" id="PS50893"/>
    </source>
</evidence>
<feature type="transmembrane region" description="Helical" evidence="9">
    <location>
        <begin position="1311"/>
        <end position="1329"/>
    </location>
</feature>
<comment type="subcellular location">
    <subcellularLocation>
        <location evidence="1">Membrane</location>
        <topology evidence="1">Multi-pass membrane protein</topology>
    </subcellularLocation>
</comment>
<dbReference type="InterPro" id="IPR010929">
    <property type="entry name" value="PDR_CDR_ABC"/>
</dbReference>
<evidence type="ECO:0000313" key="11">
    <source>
        <dbReference type="EMBL" id="KNZ46972.1"/>
    </source>
</evidence>
<feature type="transmembrane region" description="Helical" evidence="9">
    <location>
        <begin position="628"/>
        <end position="650"/>
    </location>
</feature>
<dbReference type="Pfam" id="PF06422">
    <property type="entry name" value="PDR_CDR"/>
    <property type="match status" value="1"/>
</dbReference>
<dbReference type="Pfam" id="PF01061">
    <property type="entry name" value="ABC2_membrane"/>
    <property type="match status" value="2"/>
</dbReference>
<dbReference type="InterPro" id="IPR017871">
    <property type="entry name" value="ABC_transporter-like_CS"/>
</dbReference>
<proteinExistence type="predicted"/>
<feature type="domain" description="ABC transporter" evidence="10">
    <location>
        <begin position="106"/>
        <end position="370"/>
    </location>
</feature>
<evidence type="ECO:0000256" key="5">
    <source>
        <dbReference type="ARBA" id="ARBA00022840"/>
    </source>
</evidence>